<dbReference type="GO" id="GO:0008483">
    <property type="term" value="F:transaminase activity"/>
    <property type="evidence" value="ECO:0007669"/>
    <property type="project" value="TreeGrafter"/>
</dbReference>
<dbReference type="Pfam" id="PF00155">
    <property type="entry name" value="Aminotran_1_2"/>
    <property type="match status" value="1"/>
</dbReference>
<dbReference type="Gene3D" id="3.40.640.10">
    <property type="entry name" value="Type I PLP-dependent aspartate aminotransferase-like (Major domain)"/>
    <property type="match status" value="1"/>
</dbReference>
<evidence type="ECO:0000256" key="2">
    <source>
        <dbReference type="ARBA" id="ARBA00022898"/>
    </source>
</evidence>
<protein>
    <recommendedName>
        <fullName evidence="4">Aminotransferase class I/classII large domain-containing protein</fullName>
    </recommendedName>
</protein>
<gene>
    <name evidence="5" type="ORF">CB5_LOCUS26370</name>
</gene>
<dbReference type="EMBL" id="LR862136">
    <property type="protein sequence ID" value="CAD1843159.1"/>
    <property type="molecule type" value="Genomic_DNA"/>
</dbReference>
<dbReference type="SUPFAM" id="SSF53383">
    <property type="entry name" value="PLP-dependent transferases"/>
    <property type="match status" value="1"/>
</dbReference>
<dbReference type="PANTHER" id="PTHR43795:SF39">
    <property type="entry name" value="AMINOTRANSFERASE CLASS I_CLASSII DOMAIN-CONTAINING PROTEIN"/>
    <property type="match status" value="1"/>
</dbReference>
<dbReference type="GO" id="GO:0030170">
    <property type="term" value="F:pyridoxal phosphate binding"/>
    <property type="evidence" value="ECO:0007669"/>
    <property type="project" value="InterPro"/>
</dbReference>
<feature type="region of interest" description="Disordered" evidence="3">
    <location>
        <begin position="125"/>
        <end position="152"/>
    </location>
</feature>
<name>A0A6V7QJ32_ANACO</name>
<proteinExistence type="predicted"/>
<sequence length="224" mass="24834">MGLAENQQVSFDLLEDYLEQHPEASNWGNGISSFRENALFQDYHGLKTFRKAMASFMEQIRGGKAKFDPDRIVLTAGATAANELLTFILADPGDALLIPTPYYPGFEMENRREHRSNPMRQFKRIPSHSQSLRSRLRQGRSGGDESQRVLLTNPSNPLGTAVARAVLEDILDFAARKDIHLISDEIYSGSVFASPEFVSVAEIVEARATATARGFTLSTASPRT</sequence>
<dbReference type="PRINTS" id="PR00753">
    <property type="entry name" value="ACCSYNTHASE"/>
</dbReference>
<feature type="domain" description="Aminotransferase class I/classII large" evidence="4">
    <location>
        <begin position="2"/>
        <end position="215"/>
    </location>
</feature>
<evidence type="ECO:0000259" key="4">
    <source>
        <dbReference type="Pfam" id="PF00155"/>
    </source>
</evidence>
<reference evidence="5" key="1">
    <citation type="submission" date="2020-07" db="EMBL/GenBank/DDBJ databases">
        <authorList>
            <person name="Lin J."/>
        </authorList>
    </citation>
    <scope>NUCLEOTIDE SEQUENCE</scope>
</reference>
<comment type="cofactor">
    <cofactor evidence="1">
        <name>pyridoxal 5'-phosphate</name>
        <dbReference type="ChEBI" id="CHEBI:597326"/>
    </cofactor>
</comment>
<dbReference type="GO" id="GO:0006520">
    <property type="term" value="P:amino acid metabolic process"/>
    <property type="evidence" value="ECO:0007669"/>
    <property type="project" value="TreeGrafter"/>
</dbReference>
<evidence type="ECO:0000256" key="3">
    <source>
        <dbReference type="SAM" id="MobiDB-lite"/>
    </source>
</evidence>
<evidence type="ECO:0000313" key="5">
    <source>
        <dbReference type="EMBL" id="CAD1843159.1"/>
    </source>
</evidence>
<dbReference type="CDD" id="cd00609">
    <property type="entry name" value="AAT_like"/>
    <property type="match status" value="1"/>
</dbReference>
<dbReference type="InterPro" id="IPR015424">
    <property type="entry name" value="PyrdxlP-dep_Trfase"/>
</dbReference>
<accession>A0A6V7QJ32</accession>
<evidence type="ECO:0000256" key="1">
    <source>
        <dbReference type="ARBA" id="ARBA00001933"/>
    </source>
</evidence>
<dbReference type="AlphaFoldDB" id="A0A6V7QJ32"/>
<dbReference type="InterPro" id="IPR004839">
    <property type="entry name" value="Aminotransferase_I/II_large"/>
</dbReference>
<dbReference type="InterPro" id="IPR015421">
    <property type="entry name" value="PyrdxlP-dep_Trfase_major"/>
</dbReference>
<keyword evidence="2" id="KW-0663">Pyridoxal phosphate</keyword>
<dbReference type="PANTHER" id="PTHR43795">
    <property type="entry name" value="BIFUNCTIONAL ASPARTATE AMINOTRANSFERASE AND GLUTAMATE/ASPARTATE-PREPHENATE AMINOTRANSFERASE-RELATED"/>
    <property type="match status" value="1"/>
</dbReference>
<organism evidence="5">
    <name type="scientific">Ananas comosus var. bracteatus</name>
    <name type="common">red pineapple</name>
    <dbReference type="NCBI Taxonomy" id="296719"/>
    <lineage>
        <taxon>Eukaryota</taxon>
        <taxon>Viridiplantae</taxon>
        <taxon>Streptophyta</taxon>
        <taxon>Embryophyta</taxon>
        <taxon>Tracheophyta</taxon>
        <taxon>Spermatophyta</taxon>
        <taxon>Magnoliopsida</taxon>
        <taxon>Liliopsida</taxon>
        <taxon>Poales</taxon>
        <taxon>Bromeliaceae</taxon>
        <taxon>Bromelioideae</taxon>
        <taxon>Ananas</taxon>
    </lineage>
</organism>
<dbReference type="InterPro" id="IPR050478">
    <property type="entry name" value="Ethylene_sulfur-biosynth"/>
</dbReference>